<organism evidence="4 5">
    <name type="scientific">Trypanosoma congolense (strain IL3000)</name>
    <dbReference type="NCBI Taxonomy" id="1068625"/>
    <lineage>
        <taxon>Eukaryota</taxon>
        <taxon>Discoba</taxon>
        <taxon>Euglenozoa</taxon>
        <taxon>Kinetoplastea</taxon>
        <taxon>Metakinetoplastina</taxon>
        <taxon>Trypanosomatida</taxon>
        <taxon>Trypanosomatidae</taxon>
        <taxon>Trypanosoma</taxon>
        <taxon>Nannomonas</taxon>
    </lineage>
</organism>
<dbReference type="InterPro" id="IPR046835">
    <property type="entry name" value="RHS_N"/>
</dbReference>
<accession>F9W4J2</accession>
<evidence type="ECO:0000313" key="4">
    <source>
        <dbReference type="EMBL" id="CCD12086.1"/>
    </source>
</evidence>
<evidence type="ECO:0000259" key="2">
    <source>
        <dbReference type="Pfam" id="PF07999"/>
    </source>
</evidence>
<feature type="region of interest" description="Disordered" evidence="1">
    <location>
        <begin position="55"/>
        <end position="101"/>
    </location>
</feature>
<reference evidence="5" key="1">
    <citation type="submission" date="2011-07" db="EMBL/GenBank/DDBJ databases">
        <title>Divergent evolution of antigenic variation in African trypanosomes.</title>
        <authorList>
            <person name="Jackson A.P."/>
            <person name="Berry A."/>
            <person name="Allison H.C."/>
            <person name="Burton P."/>
            <person name="Anderson J."/>
            <person name="Aslett M."/>
            <person name="Brown R."/>
            <person name="Corton N."/>
            <person name="Harris D."/>
            <person name="Hauser H."/>
            <person name="Gamble J."/>
            <person name="Gilderthorp R."/>
            <person name="McQuillan J."/>
            <person name="Quail M.A."/>
            <person name="Sanders M."/>
            <person name="Van Tonder A."/>
            <person name="Ginger M.L."/>
            <person name="Donelson J.E."/>
            <person name="Field M.C."/>
            <person name="Barry J.D."/>
            <person name="Berriman M."/>
            <person name="Hertz-Fowler C."/>
        </authorList>
    </citation>
    <scope>NUCLEOTIDE SEQUENCE [LARGE SCALE GENOMIC DNA]</scope>
    <source>
        <strain evidence="5">IL3000</strain>
    </source>
</reference>
<dbReference type="PANTHER" id="PTHR33129">
    <property type="entry name" value="PROTEIN KINASE DOMAIN-CONTAINING PROTEIN-RELATED"/>
    <property type="match status" value="1"/>
</dbReference>
<dbReference type="Pfam" id="PF20445">
    <property type="entry name" value="RHS_N"/>
    <property type="match status" value="1"/>
</dbReference>
<feature type="domain" description="Retrotransposon hot spot protein,C-terminal" evidence="2">
    <location>
        <begin position="422"/>
        <end position="724"/>
    </location>
</feature>
<dbReference type="InterPro" id="IPR046836">
    <property type="entry name" value="RHS_C"/>
</dbReference>
<dbReference type="InterPro" id="IPR052980">
    <property type="entry name" value="Crinkler_effector"/>
</dbReference>
<name>F9W4J2_TRYCI</name>
<dbReference type="Proteomes" id="UP000000702">
    <property type="component" value="Unassembled WGS sequence"/>
</dbReference>
<dbReference type="InterPro" id="IPR006518">
    <property type="entry name" value="Trypano_RHS"/>
</dbReference>
<evidence type="ECO:0000259" key="3">
    <source>
        <dbReference type="Pfam" id="PF20445"/>
    </source>
</evidence>
<dbReference type="Pfam" id="PF07999">
    <property type="entry name" value="RHSP"/>
    <property type="match status" value="1"/>
</dbReference>
<sequence>MNFPAPSRASAVPYHSPTAQCLWATPLLPYGALLSHSFPRRGAFEAQGKGAHNYTLQGVSMQSARKTPSRKQREGDEKLSATTDSTLPTNAHPDPEGQSPLTWSLERRLNEVLLAKGIIEAEEILHEYLTVAFGVSFWRPGIVMKMFLENPATYVKDAFTCLSLASSELFIGFKELHEAVEAIGKTNRERMKHIGQLPCVLDFLRCHIGRAAEGRLGAALSAIRRGKERGVANEGTSSVCCADALAVAMKVAAISGAAATSEAVSAVADATAFMKTAVALKPWTREIKGAYDSVFNAAWGHVLTGDEYRDEPLGMKVVAGRPELWPRAAVDIAPELEDLNYHNLRSGALAVAVLTSKMGWPDAHFATPSCEGVCTACRSGGDGYHRDVCVSREVARAWYIVQEELDLLLESPGRYEPKPCFVTGTPGRGRSSGLGCFILHELLHYEPAGPQVIAYFVNGVAYFFYRRVGSSPGTVVLYRDQWAALQSIRRMRVNGVTVFTILNGAEGNISPSKFPDLWLGVVLTQPNEAHSSHGFKSFRSIYMNPDDENDLKALLAWKGLSMLPEDERNLPETKQRVEREWALVRERIAEIGPFARHVFNPKAFWRLRSEVHVIFRTVERLTRFSEEQLRHYFELTRGSAGSRLLGVMRVKGRPNGEGFRRVPLSAKIGRVLLRRFKVVLDNSFLHSDAAPESILVCSLLKSGMQRLTCGRMVPVLAKYLRRLPGGRCGVEVSEAGASVMQQLAMKNSRLPQSENLPAGNSGTRRCIKYMTLYLRADDNPAVFDGYFFVSEPKAFVALRMSTAPEHPTSVEELEQLNDALKANFVDWKVFKDSGAKWEMIYIQSALTDPVARCQPCNREETETSAAGEKMKRFWDTEVQQYAAVMETAYINALVDFIAALQPRL</sequence>
<dbReference type="VEuPathDB" id="TriTrypDB:TcIL3000_0_03080"/>
<comment type="caution">
    <text evidence="4">The sequence shown here is derived from an EMBL/GenBank/DDBJ whole genome shotgun (WGS) entry which is preliminary data.</text>
</comment>
<dbReference type="PANTHER" id="PTHR33129:SF3">
    <property type="entry name" value="HOT SPOT (RHS) PROTEIN, PUTATIVE-RELATED"/>
    <property type="match status" value="1"/>
</dbReference>
<proteinExistence type="predicted"/>
<dbReference type="EMBL" id="CAEQ01000561">
    <property type="protein sequence ID" value="CCD12086.1"/>
    <property type="molecule type" value="Genomic_DNA"/>
</dbReference>
<feature type="compositionally biased region" description="Polar residues" evidence="1">
    <location>
        <begin position="55"/>
        <end position="66"/>
    </location>
</feature>
<keyword evidence="5" id="KW-1185">Reference proteome</keyword>
<protein>
    <submittedName>
        <fullName evidence="4">WGS project CAEQ00000000 data, annotated contig 118</fullName>
    </submittedName>
</protein>
<feature type="compositionally biased region" description="Polar residues" evidence="1">
    <location>
        <begin position="80"/>
        <end position="89"/>
    </location>
</feature>
<dbReference type="AlphaFoldDB" id="F9W4J2"/>
<evidence type="ECO:0000256" key="1">
    <source>
        <dbReference type="SAM" id="MobiDB-lite"/>
    </source>
</evidence>
<feature type="domain" description="Retrotransposon hot spot protein N-terminal" evidence="3">
    <location>
        <begin position="291"/>
        <end position="412"/>
    </location>
</feature>
<dbReference type="NCBIfam" id="TIGR01631">
    <property type="entry name" value="Trypano_RHS"/>
    <property type="match status" value="1"/>
</dbReference>
<gene>
    <name evidence="4" type="ORF">TCIL3000_0_03080</name>
</gene>
<evidence type="ECO:0000313" key="5">
    <source>
        <dbReference type="Proteomes" id="UP000000702"/>
    </source>
</evidence>
<reference evidence="4 5" key="2">
    <citation type="journal article" date="2012" name="Proc. Natl. Acad. Sci. U.S.A.">
        <title>Antigenic diversity is generated by distinct evolutionary mechanisms in African trypanosome species.</title>
        <authorList>
            <person name="Jackson A.P."/>
            <person name="Berry A."/>
            <person name="Aslett M."/>
            <person name="Allison H.C."/>
            <person name="Burton P."/>
            <person name="Vavrova-Anderson J."/>
            <person name="Brown R."/>
            <person name="Browne H."/>
            <person name="Corton N."/>
            <person name="Hauser H."/>
            <person name="Gamble J."/>
            <person name="Gilderthorp R."/>
            <person name="Marcello L."/>
            <person name="McQuillan J."/>
            <person name="Otto T.D."/>
            <person name="Quail M.A."/>
            <person name="Sanders M.J."/>
            <person name="van Tonder A."/>
            <person name="Ginger M.L."/>
            <person name="Field M.C."/>
            <person name="Barry J.D."/>
            <person name="Hertz-Fowler C."/>
            <person name="Berriman M."/>
        </authorList>
    </citation>
    <scope>NUCLEOTIDE SEQUENCE [LARGE SCALE GENOMIC DNA]</scope>
    <source>
        <strain evidence="4 5">IL3000</strain>
    </source>
</reference>